<dbReference type="Proteomes" id="UP001630127">
    <property type="component" value="Unassembled WGS sequence"/>
</dbReference>
<proteinExistence type="predicted"/>
<dbReference type="Gene3D" id="2.40.70.10">
    <property type="entry name" value="Acid Proteases"/>
    <property type="match status" value="1"/>
</dbReference>
<dbReference type="AlphaFoldDB" id="A0ABD2Y918"/>
<protein>
    <submittedName>
        <fullName evidence="1">Uncharacterized protein</fullName>
    </submittedName>
</protein>
<evidence type="ECO:0000313" key="2">
    <source>
        <dbReference type="Proteomes" id="UP001630127"/>
    </source>
</evidence>
<evidence type="ECO:0000313" key="1">
    <source>
        <dbReference type="EMBL" id="KAL3503961.1"/>
    </source>
</evidence>
<comment type="caution">
    <text evidence="1">The sequence shown here is derived from an EMBL/GenBank/DDBJ whole genome shotgun (WGS) entry which is preliminary data.</text>
</comment>
<dbReference type="PANTHER" id="PTHR33067:SF9">
    <property type="entry name" value="RNA-DIRECTED DNA POLYMERASE"/>
    <property type="match status" value="1"/>
</dbReference>
<accession>A0ABD2Y918</accession>
<dbReference type="PANTHER" id="PTHR33067">
    <property type="entry name" value="RNA-DIRECTED DNA POLYMERASE-RELATED"/>
    <property type="match status" value="1"/>
</dbReference>
<dbReference type="SUPFAM" id="SSF50630">
    <property type="entry name" value="Acid proteases"/>
    <property type="match status" value="1"/>
</dbReference>
<name>A0ABD2Y918_9GENT</name>
<organism evidence="1 2">
    <name type="scientific">Cinchona calisaya</name>
    <dbReference type="NCBI Taxonomy" id="153742"/>
    <lineage>
        <taxon>Eukaryota</taxon>
        <taxon>Viridiplantae</taxon>
        <taxon>Streptophyta</taxon>
        <taxon>Embryophyta</taxon>
        <taxon>Tracheophyta</taxon>
        <taxon>Spermatophyta</taxon>
        <taxon>Magnoliopsida</taxon>
        <taxon>eudicotyledons</taxon>
        <taxon>Gunneridae</taxon>
        <taxon>Pentapetalae</taxon>
        <taxon>asterids</taxon>
        <taxon>lamiids</taxon>
        <taxon>Gentianales</taxon>
        <taxon>Rubiaceae</taxon>
        <taxon>Cinchonoideae</taxon>
        <taxon>Cinchoneae</taxon>
        <taxon>Cinchona</taxon>
    </lineage>
</organism>
<reference evidence="1 2" key="1">
    <citation type="submission" date="2024-11" db="EMBL/GenBank/DDBJ databases">
        <title>A near-complete genome assembly of Cinchona calisaya.</title>
        <authorList>
            <person name="Lian D.C."/>
            <person name="Zhao X.W."/>
            <person name="Wei L."/>
        </authorList>
    </citation>
    <scope>NUCLEOTIDE SEQUENCE [LARGE SCALE GENOMIC DNA]</scope>
    <source>
        <tissue evidence="1">Nenye</tissue>
    </source>
</reference>
<sequence length="158" mass="17649">MEALANMPTYAKFMKQIPTSKRKLHGDEILCLTEHFSALLTKKWPPNLKDPCSFSIPCEIGGLQFGRALCDLGASINLMPYGVFKNLNGNQLKPTSVLLQLADRSTKFPKGIIEDVIVKIDKLYLPADFIVLEMEEDEEISIILGRPFLTTSHALIDV</sequence>
<dbReference type="CDD" id="cd00303">
    <property type="entry name" value="retropepsin_like"/>
    <property type="match status" value="1"/>
</dbReference>
<dbReference type="EMBL" id="JBJUIK010000014">
    <property type="protein sequence ID" value="KAL3503961.1"/>
    <property type="molecule type" value="Genomic_DNA"/>
</dbReference>
<gene>
    <name evidence="1" type="ORF">ACH5RR_033802</name>
</gene>
<dbReference type="InterPro" id="IPR021109">
    <property type="entry name" value="Peptidase_aspartic_dom_sf"/>
</dbReference>
<keyword evidence="2" id="KW-1185">Reference proteome</keyword>